<dbReference type="EMBL" id="BKAG01000063">
    <property type="protein sequence ID" value="GEP45919.1"/>
    <property type="molecule type" value="Genomic_DNA"/>
</dbReference>
<dbReference type="RefSeq" id="WP_146855312.1">
    <property type="nucleotide sequence ID" value="NZ_BKAG01000063.1"/>
</dbReference>
<organism evidence="1 2">
    <name type="scientific">Brevifollis gellanilyticus</name>
    <dbReference type="NCBI Taxonomy" id="748831"/>
    <lineage>
        <taxon>Bacteria</taxon>
        <taxon>Pseudomonadati</taxon>
        <taxon>Verrucomicrobiota</taxon>
        <taxon>Verrucomicrobiia</taxon>
        <taxon>Verrucomicrobiales</taxon>
        <taxon>Verrucomicrobiaceae</taxon>
    </lineage>
</organism>
<dbReference type="AlphaFoldDB" id="A0A512MGS0"/>
<evidence type="ECO:0000313" key="2">
    <source>
        <dbReference type="Proteomes" id="UP000321577"/>
    </source>
</evidence>
<evidence type="ECO:0000313" key="1">
    <source>
        <dbReference type="EMBL" id="GEP45919.1"/>
    </source>
</evidence>
<gene>
    <name evidence="1" type="ORF">BGE01nite_52100</name>
</gene>
<name>A0A512MGS0_9BACT</name>
<sequence>MNFLKRLFGLGEPPKRVELPPICDPVFGDLKWDSNYDWWEGRYVSPSGEEFEVTVEPPSDAEPQPTEGQRQAFQALVPRLAELKMLAVRDYFPNFSVDAGEEPYTEARMSEELVPGNIHVEAGLGVRMSWLDSLTEILGGHALTATVTADGKTYFGLEG</sequence>
<reference evidence="1 2" key="1">
    <citation type="submission" date="2019-07" db="EMBL/GenBank/DDBJ databases">
        <title>Whole genome shotgun sequence of Brevifollis gellanilyticus NBRC 108608.</title>
        <authorList>
            <person name="Hosoyama A."/>
            <person name="Uohara A."/>
            <person name="Ohji S."/>
            <person name="Ichikawa N."/>
        </authorList>
    </citation>
    <scope>NUCLEOTIDE SEQUENCE [LARGE SCALE GENOMIC DNA]</scope>
    <source>
        <strain evidence="1 2">NBRC 108608</strain>
    </source>
</reference>
<evidence type="ECO:0008006" key="3">
    <source>
        <dbReference type="Google" id="ProtNLM"/>
    </source>
</evidence>
<protein>
    <recommendedName>
        <fullName evidence="3">DUF2262 domain-containing protein</fullName>
    </recommendedName>
</protein>
<proteinExistence type="predicted"/>
<dbReference type="Proteomes" id="UP000321577">
    <property type="component" value="Unassembled WGS sequence"/>
</dbReference>
<accession>A0A512MGS0</accession>
<keyword evidence="2" id="KW-1185">Reference proteome</keyword>
<comment type="caution">
    <text evidence="1">The sequence shown here is derived from an EMBL/GenBank/DDBJ whole genome shotgun (WGS) entry which is preliminary data.</text>
</comment>